<sequence>MSLSSQTFPDSRSSNIISSSASQYATGSLGVGLLGLGIVMILWSLAPVGIGVNHSQGVVEEVRDTSSVGFVLLGIGVSMLLLSLFLSIQNKYRAMRQANSSANTEQGQQVERQSDEAEQYTVPSYEEVVGNAQYPISQFSPRHNSTTQLPAYDELMEVEGYALPAYKNGEDNLNSTHILPHSTDRSDHKVLSVITGRNSLSSLPQVIVSSNEPLTPPPGYEVNPLERLPAAQ</sequence>
<reference evidence="3" key="1">
    <citation type="submission" date="2023-08" db="EMBL/GenBank/DDBJ databases">
        <title>Pelteobagrus vachellii genome.</title>
        <authorList>
            <person name="Liu H."/>
        </authorList>
    </citation>
    <scope>NUCLEOTIDE SEQUENCE</scope>
    <source>
        <strain evidence="3">PRFRI_2022a</strain>
        <tissue evidence="3">Muscle</tissue>
    </source>
</reference>
<feature type="region of interest" description="Disordered" evidence="1">
    <location>
        <begin position="208"/>
        <end position="232"/>
    </location>
</feature>
<feature type="compositionally biased region" description="Polar residues" evidence="1">
    <location>
        <begin position="99"/>
        <end position="111"/>
    </location>
</feature>
<dbReference type="PANTHER" id="PTHR16015">
    <property type="entry name" value="TRANSMEMBRANE PROTEIN 51"/>
    <property type="match status" value="1"/>
</dbReference>
<comment type="caution">
    <text evidence="3">The sequence shown here is derived from an EMBL/GenBank/DDBJ whole genome shotgun (WGS) entry which is preliminary data.</text>
</comment>
<keyword evidence="2" id="KW-0472">Membrane</keyword>
<dbReference type="AlphaFoldDB" id="A0AA88SLZ2"/>
<accession>A0AA88SLZ2</accession>
<dbReference type="Pfam" id="PF15345">
    <property type="entry name" value="TMEM51"/>
    <property type="match status" value="1"/>
</dbReference>
<feature type="transmembrane region" description="Helical" evidence="2">
    <location>
        <begin position="66"/>
        <end position="86"/>
    </location>
</feature>
<dbReference type="Proteomes" id="UP001187315">
    <property type="component" value="Unassembled WGS sequence"/>
</dbReference>
<evidence type="ECO:0000256" key="2">
    <source>
        <dbReference type="SAM" id="Phobius"/>
    </source>
</evidence>
<organism evidence="3 4">
    <name type="scientific">Tachysurus vachellii</name>
    <name type="common">Darkbarbel catfish</name>
    <name type="synonym">Pelteobagrus vachellii</name>
    <dbReference type="NCBI Taxonomy" id="175792"/>
    <lineage>
        <taxon>Eukaryota</taxon>
        <taxon>Metazoa</taxon>
        <taxon>Chordata</taxon>
        <taxon>Craniata</taxon>
        <taxon>Vertebrata</taxon>
        <taxon>Euteleostomi</taxon>
        <taxon>Actinopterygii</taxon>
        <taxon>Neopterygii</taxon>
        <taxon>Teleostei</taxon>
        <taxon>Ostariophysi</taxon>
        <taxon>Siluriformes</taxon>
        <taxon>Bagridae</taxon>
        <taxon>Tachysurus</taxon>
    </lineage>
</organism>
<protein>
    <recommendedName>
        <fullName evidence="5">Transmembrane protein 51</fullName>
    </recommendedName>
</protein>
<evidence type="ECO:0008006" key="5">
    <source>
        <dbReference type="Google" id="ProtNLM"/>
    </source>
</evidence>
<dbReference type="EMBL" id="JAVHJS010000012">
    <property type="protein sequence ID" value="KAK2841186.1"/>
    <property type="molecule type" value="Genomic_DNA"/>
</dbReference>
<name>A0AA88SLZ2_TACVA</name>
<feature type="region of interest" description="Disordered" evidence="1">
    <location>
        <begin position="99"/>
        <end position="120"/>
    </location>
</feature>
<keyword evidence="4" id="KW-1185">Reference proteome</keyword>
<feature type="transmembrane region" description="Helical" evidence="2">
    <location>
        <begin position="21"/>
        <end position="46"/>
    </location>
</feature>
<proteinExistence type="predicted"/>
<evidence type="ECO:0000313" key="3">
    <source>
        <dbReference type="EMBL" id="KAK2841186.1"/>
    </source>
</evidence>
<evidence type="ECO:0000313" key="4">
    <source>
        <dbReference type="Proteomes" id="UP001187315"/>
    </source>
</evidence>
<dbReference type="PANTHER" id="PTHR16015:SF0">
    <property type="entry name" value="TRANSMEMBRANE PROTEIN 51"/>
    <property type="match status" value="1"/>
</dbReference>
<evidence type="ECO:0000256" key="1">
    <source>
        <dbReference type="SAM" id="MobiDB-lite"/>
    </source>
</evidence>
<dbReference type="InterPro" id="IPR029265">
    <property type="entry name" value="TMEM51"/>
</dbReference>
<keyword evidence="2" id="KW-1133">Transmembrane helix</keyword>
<keyword evidence="2" id="KW-0812">Transmembrane</keyword>
<gene>
    <name evidence="3" type="ORF">Q7C36_012765</name>
</gene>